<evidence type="ECO:0000256" key="2">
    <source>
        <dbReference type="ARBA" id="ARBA00023015"/>
    </source>
</evidence>
<gene>
    <name evidence="7" type="ORF">QLQ12_11780</name>
</gene>
<evidence type="ECO:0000259" key="6">
    <source>
        <dbReference type="PROSITE" id="PS51755"/>
    </source>
</evidence>
<dbReference type="InterPro" id="IPR016032">
    <property type="entry name" value="Sig_transdc_resp-reg_C-effctor"/>
</dbReference>
<keyword evidence="4" id="KW-0804">Transcription</keyword>
<dbReference type="SMART" id="SM01043">
    <property type="entry name" value="BTAD"/>
    <property type="match status" value="1"/>
</dbReference>
<comment type="caution">
    <text evidence="7">The sequence shown here is derived from an EMBL/GenBank/DDBJ whole genome shotgun (WGS) entry which is preliminary data.</text>
</comment>
<evidence type="ECO:0000256" key="5">
    <source>
        <dbReference type="PROSITE-ProRule" id="PRU01091"/>
    </source>
</evidence>
<dbReference type="Pfam" id="PF03704">
    <property type="entry name" value="BTAD"/>
    <property type="match status" value="1"/>
</dbReference>
<dbReference type="InterPro" id="IPR036388">
    <property type="entry name" value="WH-like_DNA-bd_sf"/>
</dbReference>
<accession>A0ABT6WHU1</accession>
<dbReference type="PROSITE" id="PS51755">
    <property type="entry name" value="OMPR_PHOB"/>
    <property type="match status" value="1"/>
</dbReference>
<evidence type="ECO:0000313" key="8">
    <source>
        <dbReference type="Proteomes" id="UP001241758"/>
    </source>
</evidence>
<evidence type="ECO:0000313" key="7">
    <source>
        <dbReference type="EMBL" id="MDI6099273.1"/>
    </source>
</evidence>
<evidence type="ECO:0000256" key="3">
    <source>
        <dbReference type="ARBA" id="ARBA00023125"/>
    </source>
</evidence>
<dbReference type="InterPro" id="IPR001867">
    <property type="entry name" value="OmpR/PhoB-type_DNA-bd"/>
</dbReference>
<dbReference type="Gene3D" id="1.25.40.10">
    <property type="entry name" value="Tetratricopeptide repeat domain"/>
    <property type="match status" value="1"/>
</dbReference>
<keyword evidence="8" id="KW-1185">Reference proteome</keyword>
<dbReference type="RefSeq" id="WP_282759349.1">
    <property type="nucleotide sequence ID" value="NZ_JASCTH010000006.1"/>
</dbReference>
<dbReference type="CDD" id="cd15831">
    <property type="entry name" value="BTAD"/>
    <property type="match status" value="1"/>
</dbReference>
<dbReference type="SUPFAM" id="SSF46894">
    <property type="entry name" value="C-terminal effector domain of the bipartite response regulators"/>
    <property type="match status" value="1"/>
</dbReference>
<dbReference type="SUPFAM" id="SSF48452">
    <property type="entry name" value="TPR-like"/>
    <property type="match status" value="1"/>
</dbReference>
<dbReference type="Gene3D" id="1.10.10.10">
    <property type="entry name" value="Winged helix-like DNA-binding domain superfamily/Winged helix DNA-binding domain"/>
    <property type="match status" value="1"/>
</dbReference>
<comment type="similarity">
    <text evidence="1">Belongs to the AfsR/DnrI/RedD regulatory family.</text>
</comment>
<reference evidence="7 8" key="1">
    <citation type="submission" date="2023-05" db="EMBL/GenBank/DDBJ databases">
        <title>Actinoplanes sp. NEAU-A12 genome sequencing.</title>
        <authorList>
            <person name="Wang Z.-S."/>
        </authorList>
    </citation>
    <scope>NUCLEOTIDE SEQUENCE [LARGE SCALE GENOMIC DNA]</scope>
    <source>
        <strain evidence="7 8">NEAU-A12</strain>
    </source>
</reference>
<evidence type="ECO:0000256" key="4">
    <source>
        <dbReference type="ARBA" id="ARBA00023163"/>
    </source>
</evidence>
<sequence>MLSFNILGGLEVRIDGVECTPTAPKVRSVLALLLLRSNHTVSQESIFDWLWRGQAPRSAATTTQTYIYQLRALFERESAGSEQLLITRPTGYTLTIEDGQLDTIVFARMCAEGRALLERNKPGEASLKLAGALSLWRGRPLADICLDLEASPDIAHLEELHLRALELRIEADFRLGNQRELIAELRGLVVAHPMNEWFHARLISALNHCGRRAEALQAYHNLRQVLSAELGLDPTPEVQNLQRQVLTGNDVRLLAAA</sequence>
<proteinExistence type="inferred from homology"/>
<feature type="DNA-binding region" description="OmpR/PhoB-type" evidence="5">
    <location>
        <begin position="1"/>
        <end position="96"/>
    </location>
</feature>
<protein>
    <submittedName>
        <fullName evidence="7">AfsR/SARP family transcriptional regulator</fullName>
    </submittedName>
</protein>
<dbReference type="Proteomes" id="UP001241758">
    <property type="component" value="Unassembled WGS sequence"/>
</dbReference>
<organism evidence="7 8">
    <name type="scientific">Actinoplanes sandaracinus</name>
    <dbReference type="NCBI Taxonomy" id="3045177"/>
    <lineage>
        <taxon>Bacteria</taxon>
        <taxon>Bacillati</taxon>
        <taxon>Actinomycetota</taxon>
        <taxon>Actinomycetes</taxon>
        <taxon>Micromonosporales</taxon>
        <taxon>Micromonosporaceae</taxon>
        <taxon>Actinoplanes</taxon>
    </lineage>
</organism>
<keyword evidence="3 5" id="KW-0238">DNA-binding</keyword>
<dbReference type="InterPro" id="IPR005158">
    <property type="entry name" value="BTAD"/>
</dbReference>
<feature type="domain" description="OmpR/PhoB-type" evidence="6">
    <location>
        <begin position="1"/>
        <end position="96"/>
    </location>
</feature>
<dbReference type="InterPro" id="IPR051677">
    <property type="entry name" value="AfsR-DnrI-RedD_regulator"/>
</dbReference>
<dbReference type="InterPro" id="IPR011990">
    <property type="entry name" value="TPR-like_helical_dom_sf"/>
</dbReference>
<dbReference type="SMART" id="SM00862">
    <property type="entry name" value="Trans_reg_C"/>
    <property type="match status" value="1"/>
</dbReference>
<evidence type="ECO:0000256" key="1">
    <source>
        <dbReference type="ARBA" id="ARBA00005820"/>
    </source>
</evidence>
<dbReference type="EMBL" id="JASCTH010000006">
    <property type="protein sequence ID" value="MDI6099273.1"/>
    <property type="molecule type" value="Genomic_DNA"/>
</dbReference>
<dbReference type="PANTHER" id="PTHR35807:SF1">
    <property type="entry name" value="TRANSCRIPTIONAL REGULATOR REDD"/>
    <property type="match status" value="1"/>
</dbReference>
<keyword evidence="2" id="KW-0805">Transcription regulation</keyword>
<name>A0ABT6WHU1_9ACTN</name>
<dbReference type="PANTHER" id="PTHR35807">
    <property type="entry name" value="TRANSCRIPTIONAL REGULATOR REDD-RELATED"/>
    <property type="match status" value="1"/>
</dbReference>
<dbReference type="Pfam" id="PF00486">
    <property type="entry name" value="Trans_reg_C"/>
    <property type="match status" value="1"/>
</dbReference>